<organism evidence="3 4">
    <name type="scientific">Atopobium deltae</name>
    <dbReference type="NCBI Taxonomy" id="1393034"/>
    <lineage>
        <taxon>Bacteria</taxon>
        <taxon>Bacillati</taxon>
        <taxon>Actinomycetota</taxon>
        <taxon>Coriobacteriia</taxon>
        <taxon>Coriobacteriales</taxon>
        <taxon>Atopobiaceae</taxon>
        <taxon>Atopobium</taxon>
    </lineage>
</organism>
<name>A0A133XW59_9ACTN</name>
<accession>A0A133XW59</accession>
<evidence type="ECO:0000259" key="1">
    <source>
        <dbReference type="Pfam" id="PF08241"/>
    </source>
</evidence>
<dbReference type="InterPro" id="IPR041698">
    <property type="entry name" value="Methyltransf_25"/>
</dbReference>
<protein>
    <submittedName>
        <fullName evidence="3">Methyltransferase domain protein</fullName>
    </submittedName>
</protein>
<dbReference type="PANTHER" id="PTHR43591">
    <property type="entry name" value="METHYLTRANSFERASE"/>
    <property type="match status" value="1"/>
</dbReference>
<keyword evidence="3" id="KW-0808">Transferase</keyword>
<dbReference type="Gene3D" id="3.40.50.150">
    <property type="entry name" value="Vaccinia Virus protein VP39"/>
    <property type="match status" value="2"/>
</dbReference>
<keyword evidence="3" id="KW-0489">Methyltransferase</keyword>
<reference evidence="4" key="1">
    <citation type="submission" date="2016-01" db="EMBL/GenBank/DDBJ databases">
        <authorList>
            <person name="Mitreva M."/>
            <person name="Pepin K.H."/>
            <person name="Mihindukulasuriya K.A."/>
            <person name="Fulton R."/>
            <person name="Fronick C."/>
            <person name="O'Laughlin M."/>
            <person name="Miner T."/>
            <person name="Herter B."/>
            <person name="Rosa B.A."/>
            <person name="Cordes M."/>
            <person name="Tomlinson C."/>
            <person name="Wollam A."/>
            <person name="Palsikar V.B."/>
            <person name="Mardis E.R."/>
            <person name="Wilson R.K."/>
        </authorList>
    </citation>
    <scope>NUCLEOTIDE SEQUENCE [LARGE SCALE GENOMIC DNA]</scope>
    <source>
        <strain evidence="4">DNF00019</strain>
    </source>
</reference>
<dbReference type="InterPro" id="IPR013216">
    <property type="entry name" value="Methyltransf_11"/>
</dbReference>
<dbReference type="GO" id="GO:0032259">
    <property type="term" value="P:methylation"/>
    <property type="evidence" value="ECO:0007669"/>
    <property type="project" value="UniProtKB-KW"/>
</dbReference>
<dbReference type="STRING" id="1393034.HMPREF3192_00535"/>
<feature type="domain" description="Methyltransferase" evidence="2">
    <location>
        <begin position="24"/>
        <end position="81"/>
    </location>
</feature>
<dbReference type="Proteomes" id="UP000070675">
    <property type="component" value="Unassembled WGS sequence"/>
</dbReference>
<evidence type="ECO:0000313" key="3">
    <source>
        <dbReference type="EMBL" id="KXB35170.1"/>
    </source>
</evidence>
<proteinExistence type="predicted"/>
<keyword evidence="4" id="KW-1185">Reference proteome</keyword>
<dbReference type="PATRIC" id="fig|1393034.3.peg.517"/>
<dbReference type="AlphaFoldDB" id="A0A133XW59"/>
<dbReference type="Pfam" id="PF13649">
    <property type="entry name" value="Methyltransf_25"/>
    <property type="match status" value="1"/>
</dbReference>
<dbReference type="GO" id="GO:0008757">
    <property type="term" value="F:S-adenosylmethionine-dependent methyltransferase activity"/>
    <property type="evidence" value="ECO:0007669"/>
    <property type="project" value="InterPro"/>
</dbReference>
<dbReference type="EMBL" id="LSCR01000006">
    <property type="protein sequence ID" value="KXB35170.1"/>
    <property type="molecule type" value="Genomic_DNA"/>
</dbReference>
<sequence>MRGEKTTYRWLYDHIQHRVHDKTVLELACGPGMLAKHIAPVTKQMIATDYSEGMIAQANKQQGGDDAGDDCTVSVGDASIASYTDDICASGAGIAGYTDAGGEHDERAKLTFEVADATKLAYVDDSFDVVIIANALHTMPQPNLALQEIKRVLRPDGLLIAPNFVVASNSGFVGKLWLQFLKMVGLSFDHSWSYRAYLKFLAVHGWDCTYSKLLEGRVPLCYVECRRTHTSNSDFTNLV</sequence>
<evidence type="ECO:0000313" key="4">
    <source>
        <dbReference type="Proteomes" id="UP000070675"/>
    </source>
</evidence>
<dbReference type="InterPro" id="IPR029063">
    <property type="entry name" value="SAM-dependent_MTases_sf"/>
</dbReference>
<dbReference type="Pfam" id="PF08241">
    <property type="entry name" value="Methyltransf_11"/>
    <property type="match status" value="1"/>
</dbReference>
<dbReference type="CDD" id="cd02440">
    <property type="entry name" value="AdoMet_MTases"/>
    <property type="match status" value="1"/>
</dbReference>
<evidence type="ECO:0000259" key="2">
    <source>
        <dbReference type="Pfam" id="PF13649"/>
    </source>
</evidence>
<comment type="caution">
    <text evidence="3">The sequence shown here is derived from an EMBL/GenBank/DDBJ whole genome shotgun (WGS) entry which is preliminary data.</text>
</comment>
<feature type="domain" description="Methyltransferase type 11" evidence="1">
    <location>
        <begin position="106"/>
        <end position="160"/>
    </location>
</feature>
<dbReference type="SUPFAM" id="SSF53335">
    <property type="entry name" value="S-adenosyl-L-methionine-dependent methyltransferases"/>
    <property type="match status" value="1"/>
</dbReference>
<gene>
    <name evidence="3" type="ORF">HMPREF3192_00535</name>
</gene>